<protein>
    <recommendedName>
        <fullName evidence="8">Rho-GAP domain-containing protein</fullName>
    </recommendedName>
</protein>
<dbReference type="Gene3D" id="1.10.555.10">
    <property type="entry name" value="Rho GTPase activation protein"/>
    <property type="match status" value="1"/>
</dbReference>
<dbReference type="GO" id="GO:0007264">
    <property type="term" value="P:small GTPase-mediated signal transduction"/>
    <property type="evidence" value="ECO:0007669"/>
    <property type="project" value="TreeGrafter"/>
</dbReference>
<dbReference type="OrthoDB" id="2155291at2759"/>
<dbReference type="SUPFAM" id="SSF48350">
    <property type="entry name" value="GTPase activation domain, GAP"/>
    <property type="match status" value="1"/>
</dbReference>
<feature type="coiled-coil region" evidence="2">
    <location>
        <begin position="124"/>
        <end position="155"/>
    </location>
</feature>
<keyword evidence="1 2" id="KW-0175">Coiled coil</keyword>
<feature type="compositionally biased region" description="Polar residues" evidence="3">
    <location>
        <begin position="343"/>
        <end position="353"/>
    </location>
</feature>
<gene>
    <name evidence="6" type="ORF">INT46_002252</name>
</gene>
<name>A0A8H7UR62_9FUNG</name>
<feature type="compositionally biased region" description="Acidic residues" evidence="3">
    <location>
        <begin position="182"/>
        <end position="200"/>
    </location>
</feature>
<feature type="region of interest" description="Disordered" evidence="3">
    <location>
        <begin position="878"/>
        <end position="917"/>
    </location>
</feature>
<evidence type="ECO:0000313" key="6">
    <source>
        <dbReference type="EMBL" id="KAG2192545.1"/>
    </source>
</evidence>
<dbReference type="Gene3D" id="1.20.1270.60">
    <property type="entry name" value="Arfaptin homology (AH) domain/BAR domain"/>
    <property type="match status" value="2"/>
</dbReference>
<dbReference type="GO" id="GO:0005737">
    <property type="term" value="C:cytoplasm"/>
    <property type="evidence" value="ECO:0007669"/>
    <property type="project" value="TreeGrafter"/>
</dbReference>
<dbReference type="Proteomes" id="UP000650833">
    <property type="component" value="Unassembled WGS sequence"/>
</dbReference>
<dbReference type="InterPro" id="IPR008936">
    <property type="entry name" value="Rho_GTPase_activation_prot"/>
</dbReference>
<comment type="caution">
    <text evidence="6">The sequence shown here is derived from an EMBL/GenBank/DDBJ whole genome shotgun (WGS) entry which is preliminary data.</text>
</comment>
<feature type="domain" description="F-BAR" evidence="5">
    <location>
        <begin position="6"/>
        <end position="482"/>
    </location>
</feature>
<reference evidence="6" key="1">
    <citation type="submission" date="2020-12" db="EMBL/GenBank/DDBJ databases">
        <title>Metabolic potential, ecology and presence of endohyphal bacteria is reflected in genomic diversity of Mucoromycotina.</title>
        <authorList>
            <person name="Muszewska A."/>
            <person name="Okrasinska A."/>
            <person name="Steczkiewicz K."/>
            <person name="Drgas O."/>
            <person name="Orlowska M."/>
            <person name="Perlinska-Lenart U."/>
            <person name="Aleksandrzak-Piekarczyk T."/>
            <person name="Szatraj K."/>
            <person name="Zielenkiewicz U."/>
            <person name="Pilsyk S."/>
            <person name="Malc E."/>
            <person name="Mieczkowski P."/>
            <person name="Kruszewska J.S."/>
            <person name="Biernat P."/>
            <person name="Pawlowska J."/>
        </authorList>
    </citation>
    <scope>NUCLEOTIDE SEQUENCE</scope>
    <source>
        <strain evidence="6">CBS 226.32</strain>
    </source>
</reference>
<evidence type="ECO:0000256" key="1">
    <source>
        <dbReference type="PROSITE-ProRule" id="PRU01077"/>
    </source>
</evidence>
<evidence type="ECO:0008006" key="8">
    <source>
        <dbReference type="Google" id="ProtNLM"/>
    </source>
</evidence>
<dbReference type="InterPro" id="IPR000198">
    <property type="entry name" value="RhoGAP_dom"/>
</dbReference>
<dbReference type="SUPFAM" id="SSF103657">
    <property type="entry name" value="BAR/IMD domain-like"/>
    <property type="match status" value="1"/>
</dbReference>
<feature type="region of interest" description="Disordered" evidence="3">
    <location>
        <begin position="789"/>
        <end position="848"/>
    </location>
</feature>
<evidence type="ECO:0000259" key="4">
    <source>
        <dbReference type="PROSITE" id="PS50238"/>
    </source>
</evidence>
<feature type="domain" description="Rho-GAP" evidence="4">
    <location>
        <begin position="517"/>
        <end position="715"/>
    </location>
</feature>
<sequence>MATLQDSFNSSFWSPVASTEPIPNYTTGLRVLHDKLSKSAFENDAITTYLKKRIDTENACADLLVSDLSSAMESASISVETTMNASLKSSFDMVCNESTETAHCHRVRAGVLAQDVLEPLANFNRLFKDQLQTKKSQLEEEIQEFEHSAQSALLTKSVYWSRCRALELACPDFRPPVPFGFQEEDDEDENDQDEDEEDDKDAQFVGGRQRSSSVTSELNVDRGGVRLGKCTVLPYRDVARAVNRMQKMIQGTNPSPTVPRRYLGKHIFEWVRDYCVSPPHTSQQQDVTLDTESNEICKHLVALKFLRCVPKEKSGFDFNQYYEVQQNVVERYLRKTRIRRSVDNGQPKNNNDGNGEMSMTLEVPSSSPNTNAAVNAINGFFGRFKSQKKPTVDPTTKAHVDMVMADETYKKKIKAVNQMRKLLEENLVTHFDEMQQLEMDRINTIKHAFITMATALTGTLPMFNETYNRITLFQETLKPEQDIHYIVEQFKTGDYCPRPMIYENYYHGAAIDQVFGVPLEEVAQIYGSYVPPIVNKGFKIIDSGLALKKKDEMNKVIRDAWSNIIPIKELNKLCDQINCLAGSKLNEVLEKFSLNEIANIIRIYLLELPECLLTFDLYDPVKILYATQQDIESRLMSVSKLLATLPSPNYHTLKALSHHLFKLFKETKDEGLFNQIVSMFAYILMRPRITSTVNMHDRHPKRLMRDLLTYYDTIFIKDVNRAQKSSASRSAIVADNTSSTFLFVSPPMDDMNTTTHQSDQQSTTDHVNIESALRRTLLNIMHRNSAEIGAHQEHQDDNDPPSSPGGPPILPHSKITLFEDPDKSEPTPKQSGTSMPQESIKNVPILDADDQVDAERLSTDVSLMLDLDDEDDAIEITDKEDMDRRRLIPTSGRTPNRSRASTRGTLENIGLDPFFDD</sequence>
<evidence type="ECO:0000259" key="5">
    <source>
        <dbReference type="PROSITE" id="PS51741"/>
    </source>
</evidence>
<dbReference type="PANTHER" id="PTHR23065">
    <property type="entry name" value="PROLINE-SERINE-THREONINE PHOSPHATASE INTERACTING PROTEIN 1"/>
    <property type="match status" value="1"/>
</dbReference>
<dbReference type="GO" id="GO:0000935">
    <property type="term" value="C:division septum"/>
    <property type="evidence" value="ECO:0007669"/>
    <property type="project" value="TreeGrafter"/>
</dbReference>
<dbReference type="GO" id="GO:0005096">
    <property type="term" value="F:GTPase activator activity"/>
    <property type="evidence" value="ECO:0007669"/>
    <property type="project" value="TreeGrafter"/>
</dbReference>
<accession>A0A8H7UR62</accession>
<evidence type="ECO:0000313" key="7">
    <source>
        <dbReference type="Proteomes" id="UP000650833"/>
    </source>
</evidence>
<feature type="region of interest" description="Disordered" evidence="3">
    <location>
        <begin position="176"/>
        <end position="217"/>
    </location>
</feature>
<proteinExistence type="predicted"/>
<dbReference type="InterPro" id="IPR027267">
    <property type="entry name" value="AH/BAR_dom_sf"/>
</dbReference>
<dbReference type="PANTHER" id="PTHR23065:SF17">
    <property type="entry name" value="RHO-GTPASE-ACTIVATING PROTEIN RGD2"/>
    <property type="match status" value="1"/>
</dbReference>
<evidence type="ECO:0000256" key="3">
    <source>
        <dbReference type="SAM" id="MobiDB-lite"/>
    </source>
</evidence>
<dbReference type="AlphaFoldDB" id="A0A8H7UR62"/>
<dbReference type="GO" id="GO:0007010">
    <property type="term" value="P:cytoskeleton organization"/>
    <property type="evidence" value="ECO:0007669"/>
    <property type="project" value="TreeGrafter"/>
</dbReference>
<feature type="region of interest" description="Disordered" evidence="3">
    <location>
        <begin position="341"/>
        <end position="368"/>
    </location>
</feature>
<dbReference type="SMART" id="SM00324">
    <property type="entry name" value="RhoGAP"/>
    <property type="match status" value="1"/>
</dbReference>
<organism evidence="6 7">
    <name type="scientific">Mucor plumbeus</name>
    <dbReference type="NCBI Taxonomy" id="97098"/>
    <lineage>
        <taxon>Eukaryota</taxon>
        <taxon>Fungi</taxon>
        <taxon>Fungi incertae sedis</taxon>
        <taxon>Mucoromycota</taxon>
        <taxon>Mucoromycotina</taxon>
        <taxon>Mucoromycetes</taxon>
        <taxon>Mucorales</taxon>
        <taxon>Mucorineae</taxon>
        <taxon>Mucoraceae</taxon>
        <taxon>Mucor</taxon>
    </lineage>
</organism>
<dbReference type="InterPro" id="IPR031160">
    <property type="entry name" value="F_BAR_dom"/>
</dbReference>
<evidence type="ECO:0000256" key="2">
    <source>
        <dbReference type="SAM" id="Coils"/>
    </source>
</evidence>
<feature type="compositionally biased region" description="Pro residues" evidence="3">
    <location>
        <begin position="801"/>
        <end position="810"/>
    </location>
</feature>
<keyword evidence="7" id="KW-1185">Reference proteome</keyword>
<dbReference type="PROSITE" id="PS51741">
    <property type="entry name" value="F_BAR"/>
    <property type="match status" value="1"/>
</dbReference>
<dbReference type="Pfam" id="PF00620">
    <property type="entry name" value="RhoGAP"/>
    <property type="match status" value="1"/>
</dbReference>
<dbReference type="PROSITE" id="PS50238">
    <property type="entry name" value="RHOGAP"/>
    <property type="match status" value="1"/>
</dbReference>
<feature type="compositionally biased region" description="Polar residues" evidence="3">
    <location>
        <begin position="827"/>
        <end position="840"/>
    </location>
</feature>
<dbReference type="EMBL" id="JAEPRC010000715">
    <property type="protein sequence ID" value="KAG2192545.1"/>
    <property type="molecule type" value="Genomic_DNA"/>
</dbReference>
<dbReference type="GO" id="GO:0005886">
    <property type="term" value="C:plasma membrane"/>
    <property type="evidence" value="ECO:0007669"/>
    <property type="project" value="TreeGrafter"/>
</dbReference>
<feature type="compositionally biased region" description="Polar residues" evidence="3">
    <location>
        <begin position="891"/>
        <end position="905"/>
    </location>
</feature>